<gene>
    <name evidence="6" type="ORF">F7D13_09060</name>
</gene>
<protein>
    <submittedName>
        <fullName evidence="6">GFA family protein</fullName>
    </submittedName>
</protein>
<accession>A0ABX6EJX0</accession>
<dbReference type="RefSeq" id="WP_154452102.1">
    <property type="nucleotide sequence ID" value="NZ_CP044328.1"/>
</dbReference>
<dbReference type="EMBL" id="CP044328">
    <property type="protein sequence ID" value="QGM94162.1"/>
    <property type="molecule type" value="Genomic_DNA"/>
</dbReference>
<evidence type="ECO:0000259" key="5">
    <source>
        <dbReference type="PROSITE" id="PS51891"/>
    </source>
</evidence>
<proteinExistence type="inferred from homology"/>
<keyword evidence="2" id="KW-0479">Metal-binding</keyword>
<dbReference type="Gene3D" id="3.90.1590.10">
    <property type="entry name" value="glutathione-dependent formaldehyde- activating enzyme (gfa)"/>
    <property type="match status" value="1"/>
</dbReference>
<organism evidence="6 7">
    <name type="scientific">Methylocystis rosea</name>
    <dbReference type="NCBI Taxonomy" id="173366"/>
    <lineage>
        <taxon>Bacteria</taxon>
        <taxon>Pseudomonadati</taxon>
        <taxon>Pseudomonadota</taxon>
        <taxon>Alphaproteobacteria</taxon>
        <taxon>Hyphomicrobiales</taxon>
        <taxon>Methylocystaceae</taxon>
        <taxon>Methylocystis</taxon>
    </lineage>
</organism>
<keyword evidence="3" id="KW-0862">Zinc</keyword>
<dbReference type="PANTHER" id="PTHR33337:SF40">
    <property type="entry name" value="CENP-V_GFA DOMAIN-CONTAINING PROTEIN-RELATED"/>
    <property type="match status" value="1"/>
</dbReference>
<reference evidence="6 7" key="2">
    <citation type="journal article" date="2021" name="AMB Express">
        <title>Isolation and characterisation of Methylocystis spp. for poly-3-hydroxybutyrate production using waste methane feedstocks.</title>
        <authorList>
            <person name="Rumah B.L."/>
            <person name="Stead C.E."/>
            <person name="Claxton Stevens B.H."/>
            <person name="Minton N.P."/>
            <person name="Grosse-Honebrink A."/>
            <person name="Zhang Y."/>
        </authorList>
    </citation>
    <scope>NUCLEOTIDE SEQUENCE [LARGE SCALE GENOMIC DNA]</scope>
    <source>
        <strain evidence="6 7">BRCS1</strain>
    </source>
</reference>
<dbReference type="InterPro" id="IPR006913">
    <property type="entry name" value="CENP-V/GFA"/>
</dbReference>
<comment type="similarity">
    <text evidence="1">Belongs to the Gfa family.</text>
</comment>
<dbReference type="InterPro" id="IPR011057">
    <property type="entry name" value="Mss4-like_sf"/>
</dbReference>
<dbReference type="Pfam" id="PF04828">
    <property type="entry name" value="GFA"/>
    <property type="match status" value="1"/>
</dbReference>
<dbReference type="SUPFAM" id="SSF51316">
    <property type="entry name" value="Mss4-like"/>
    <property type="match status" value="1"/>
</dbReference>
<evidence type="ECO:0000256" key="3">
    <source>
        <dbReference type="ARBA" id="ARBA00022833"/>
    </source>
</evidence>
<dbReference type="PROSITE" id="PS51891">
    <property type="entry name" value="CENP_V_GFA"/>
    <property type="match status" value="1"/>
</dbReference>
<keyword evidence="4" id="KW-0456">Lyase</keyword>
<name>A0ABX6EJX0_9HYPH</name>
<evidence type="ECO:0000256" key="2">
    <source>
        <dbReference type="ARBA" id="ARBA00022723"/>
    </source>
</evidence>
<keyword evidence="7" id="KW-1185">Reference proteome</keyword>
<evidence type="ECO:0000256" key="4">
    <source>
        <dbReference type="ARBA" id="ARBA00023239"/>
    </source>
</evidence>
<reference evidence="7" key="1">
    <citation type="submission" date="2019-09" db="EMBL/GenBank/DDBJ databases">
        <title>Isolation and complete genome sequencing of Methylocystis species.</title>
        <authorList>
            <person name="Rumah B.L."/>
            <person name="Stead C.E."/>
            <person name="Stevens B.C."/>
            <person name="Minton N.P."/>
            <person name="Grosse-Honebrink A."/>
            <person name="Zhang Y."/>
        </authorList>
    </citation>
    <scope>NUCLEOTIDE SEQUENCE [LARGE SCALE GENOMIC DNA]</scope>
    <source>
        <strain evidence="7">BRCS1</strain>
    </source>
</reference>
<sequence length="133" mass="14553">MQGGCHCGAVRYSIEGEAITSTLCHCADCRRHAGAPVVGWAMFPDTSVSIIKGATTTYESSEHGRRQFCPACGTGLFYRNSQVLPGVVDVQTATLDDPSLLPPRAQIQIAERIAWMKEAHALPEFERYPPMQE</sequence>
<evidence type="ECO:0000256" key="1">
    <source>
        <dbReference type="ARBA" id="ARBA00005495"/>
    </source>
</evidence>
<feature type="domain" description="CENP-V/GFA" evidence="5">
    <location>
        <begin position="1"/>
        <end position="105"/>
    </location>
</feature>
<dbReference type="PANTHER" id="PTHR33337">
    <property type="entry name" value="GFA DOMAIN-CONTAINING PROTEIN"/>
    <property type="match status" value="1"/>
</dbReference>
<dbReference type="Proteomes" id="UP000424673">
    <property type="component" value="Chromosome"/>
</dbReference>
<evidence type="ECO:0000313" key="6">
    <source>
        <dbReference type="EMBL" id="QGM94162.1"/>
    </source>
</evidence>
<evidence type="ECO:0000313" key="7">
    <source>
        <dbReference type="Proteomes" id="UP000424673"/>
    </source>
</evidence>